<evidence type="ECO:0000256" key="3">
    <source>
        <dbReference type="ARBA" id="ARBA00023015"/>
    </source>
</evidence>
<dbReference type="InterPro" id="IPR039420">
    <property type="entry name" value="WalR-like"/>
</dbReference>
<dbReference type="AlphaFoldDB" id="A0A2U8FRG0"/>
<dbReference type="Gene3D" id="3.40.50.2300">
    <property type="match status" value="1"/>
</dbReference>
<proteinExistence type="predicted"/>
<dbReference type="PANTHER" id="PTHR48111">
    <property type="entry name" value="REGULATOR OF RPOS"/>
    <property type="match status" value="1"/>
</dbReference>
<name>A0A2U8FRG0_9BURK</name>
<dbReference type="Pfam" id="PF14559">
    <property type="entry name" value="TPR_19"/>
    <property type="match status" value="1"/>
</dbReference>
<keyword evidence="4" id="KW-0238">DNA-binding</keyword>
<dbReference type="EMBL" id="CP029210">
    <property type="protein sequence ID" value="AWI53652.1"/>
    <property type="molecule type" value="Genomic_DNA"/>
</dbReference>
<dbReference type="PROSITE" id="PS50110">
    <property type="entry name" value="RESPONSE_REGULATORY"/>
    <property type="match status" value="1"/>
</dbReference>
<evidence type="ECO:0000259" key="7">
    <source>
        <dbReference type="PROSITE" id="PS50110"/>
    </source>
</evidence>
<dbReference type="Proteomes" id="UP000244892">
    <property type="component" value="Chromosome"/>
</dbReference>
<dbReference type="InterPro" id="IPR011006">
    <property type="entry name" value="CheY-like_superfamily"/>
</dbReference>
<keyword evidence="2" id="KW-0902">Two-component regulatory system</keyword>
<dbReference type="RefSeq" id="WP_109036652.1">
    <property type="nucleotide sequence ID" value="NZ_CP029210.1"/>
</dbReference>
<accession>A0A2U8FRG0</accession>
<evidence type="ECO:0000256" key="4">
    <source>
        <dbReference type="ARBA" id="ARBA00023125"/>
    </source>
</evidence>
<keyword evidence="9" id="KW-1185">Reference proteome</keyword>
<feature type="domain" description="Response regulatory" evidence="7">
    <location>
        <begin position="11"/>
        <end position="130"/>
    </location>
</feature>
<protein>
    <submittedName>
        <fullName evidence="8">Response regulator</fullName>
    </submittedName>
</protein>
<dbReference type="InterPro" id="IPR001789">
    <property type="entry name" value="Sig_transdc_resp-reg_receiver"/>
</dbReference>
<feature type="modified residue" description="4-aspartylphosphate" evidence="6">
    <location>
        <position position="61"/>
    </location>
</feature>
<evidence type="ECO:0000313" key="9">
    <source>
        <dbReference type="Proteomes" id="UP000244892"/>
    </source>
</evidence>
<organism evidence="8 9">
    <name type="scientific">Aquabacterium olei</name>
    <dbReference type="NCBI Taxonomy" id="1296669"/>
    <lineage>
        <taxon>Bacteria</taxon>
        <taxon>Pseudomonadati</taxon>
        <taxon>Pseudomonadota</taxon>
        <taxon>Betaproteobacteria</taxon>
        <taxon>Burkholderiales</taxon>
        <taxon>Aquabacterium</taxon>
    </lineage>
</organism>
<dbReference type="GO" id="GO:0006355">
    <property type="term" value="P:regulation of DNA-templated transcription"/>
    <property type="evidence" value="ECO:0007669"/>
    <property type="project" value="TreeGrafter"/>
</dbReference>
<dbReference type="GO" id="GO:0032993">
    <property type="term" value="C:protein-DNA complex"/>
    <property type="evidence" value="ECO:0007669"/>
    <property type="project" value="TreeGrafter"/>
</dbReference>
<keyword evidence="5" id="KW-0804">Transcription</keyword>
<evidence type="ECO:0000256" key="1">
    <source>
        <dbReference type="ARBA" id="ARBA00022553"/>
    </source>
</evidence>
<dbReference type="GO" id="GO:0000156">
    <property type="term" value="F:phosphorelay response regulator activity"/>
    <property type="evidence" value="ECO:0007669"/>
    <property type="project" value="TreeGrafter"/>
</dbReference>
<dbReference type="PANTHER" id="PTHR48111:SF1">
    <property type="entry name" value="TWO-COMPONENT RESPONSE REGULATOR ORR33"/>
    <property type="match status" value="1"/>
</dbReference>
<dbReference type="SUPFAM" id="SSF52172">
    <property type="entry name" value="CheY-like"/>
    <property type="match status" value="1"/>
</dbReference>
<keyword evidence="1 6" id="KW-0597">Phosphoprotein</keyword>
<dbReference type="KEGG" id="aon:DEH84_09560"/>
<gene>
    <name evidence="8" type="ORF">DEH84_09560</name>
</gene>
<dbReference type="InterPro" id="IPR011990">
    <property type="entry name" value="TPR-like_helical_dom_sf"/>
</dbReference>
<dbReference type="GO" id="GO:0000976">
    <property type="term" value="F:transcription cis-regulatory region binding"/>
    <property type="evidence" value="ECO:0007669"/>
    <property type="project" value="TreeGrafter"/>
</dbReference>
<reference evidence="8 9" key="1">
    <citation type="submission" date="2018-05" db="EMBL/GenBank/DDBJ databases">
        <title>complete genome sequence of Aquabacterium olei NBRC 110486.</title>
        <authorList>
            <person name="Tang B."/>
            <person name="Chang J."/>
            <person name="Zhang L."/>
            <person name="Yang H."/>
        </authorList>
    </citation>
    <scope>NUCLEOTIDE SEQUENCE [LARGE SCALE GENOMIC DNA]</scope>
    <source>
        <strain evidence="8 9">NBRC 110486</strain>
    </source>
</reference>
<dbReference type="SMART" id="SM00448">
    <property type="entry name" value="REC"/>
    <property type="match status" value="1"/>
</dbReference>
<dbReference type="OrthoDB" id="7298659at2"/>
<dbReference type="InterPro" id="IPR019734">
    <property type="entry name" value="TPR_rpt"/>
</dbReference>
<sequence>MAIVTPYSHLTALIVDDMSTQQTTLRGQLNQIGIGKADVAANAEDATRLIRSRRYNLILCDFNLNHKSDGQQWFEYLRDQNLLPADCLFFMVTAESAYAQVAAATEHHPDAYLLKPITASDIEDRLKSQLEKREALLPIHQCLSKEDLTGAVAACDRILAQRSRWAMAALQAKGKALLQLGRHEDAKQVYRMALEHRPGLIWAQLGLARAHKAAGQFEEARQIAQEIIHSPEGEKNVAAYDVVAEALEAQGDPSGALWVLRDAAAVVPSARRQRLVGESAYRNGDLDTAKECMQKVAKATKGSVIAQPQDTLLLAQALVDKGEAADALKVLSEGDSTYRTNPAFGSVSMAIQTQAHIRNGNAIEAEKTMRRARETLRKGKADFATIALAKAELMAGNEEAGLKLLESAVSADHENPRVKQMIGNALRDTGHEDKVEQLIAGAAAALENKVKDARKLLRDSQVDEAVLAIEEAVKDYPENTGVLLQAAQINCMALRLKKELNPARVDKVRLYLSRLEKLMPANDRVTMMRRYFRETVSALEGGGLPR</sequence>
<keyword evidence="3" id="KW-0805">Transcription regulation</keyword>
<dbReference type="Gene3D" id="1.25.40.10">
    <property type="entry name" value="Tetratricopeptide repeat domain"/>
    <property type="match status" value="2"/>
</dbReference>
<evidence type="ECO:0000256" key="2">
    <source>
        <dbReference type="ARBA" id="ARBA00023012"/>
    </source>
</evidence>
<evidence type="ECO:0000313" key="8">
    <source>
        <dbReference type="EMBL" id="AWI53652.1"/>
    </source>
</evidence>
<dbReference type="GO" id="GO:0005829">
    <property type="term" value="C:cytosol"/>
    <property type="evidence" value="ECO:0007669"/>
    <property type="project" value="TreeGrafter"/>
</dbReference>
<dbReference type="SMART" id="SM00028">
    <property type="entry name" value="TPR"/>
    <property type="match status" value="3"/>
</dbReference>
<dbReference type="Pfam" id="PF00072">
    <property type="entry name" value="Response_reg"/>
    <property type="match status" value="1"/>
</dbReference>
<dbReference type="SUPFAM" id="SSF48452">
    <property type="entry name" value="TPR-like"/>
    <property type="match status" value="2"/>
</dbReference>
<evidence type="ECO:0000256" key="5">
    <source>
        <dbReference type="ARBA" id="ARBA00023163"/>
    </source>
</evidence>
<evidence type="ECO:0000256" key="6">
    <source>
        <dbReference type="PROSITE-ProRule" id="PRU00169"/>
    </source>
</evidence>